<dbReference type="InterPro" id="IPR048493">
    <property type="entry name" value="DUF1980_N"/>
</dbReference>
<accession>A0A8J8B1R2</accession>
<evidence type="ECO:0000259" key="3">
    <source>
        <dbReference type="Pfam" id="PF09323"/>
    </source>
</evidence>
<protein>
    <submittedName>
        <fullName evidence="5">TIGR03943 family protein</fullName>
    </submittedName>
</protein>
<feature type="domain" description="DUF1980" evidence="3">
    <location>
        <begin position="7"/>
        <end position="95"/>
    </location>
</feature>
<evidence type="ECO:0000259" key="4">
    <source>
        <dbReference type="Pfam" id="PF21537"/>
    </source>
</evidence>
<organism evidence="5 6">
    <name type="scientific">Sinanaerobacter chloroacetimidivorans</name>
    <dbReference type="NCBI Taxonomy" id="2818044"/>
    <lineage>
        <taxon>Bacteria</taxon>
        <taxon>Bacillati</taxon>
        <taxon>Bacillota</taxon>
        <taxon>Clostridia</taxon>
        <taxon>Peptostreptococcales</taxon>
        <taxon>Anaerovoracaceae</taxon>
        <taxon>Sinanaerobacter</taxon>
    </lineage>
</organism>
<dbReference type="InterPro" id="IPR048447">
    <property type="entry name" value="DUF1980_C"/>
</dbReference>
<reference evidence="5" key="2">
    <citation type="submission" date="2021-04" db="EMBL/GenBank/DDBJ databases">
        <authorList>
            <person name="Liu J."/>
        </authorList>
    </citation>
    <scope>NUCLEOTIDE SEQUENCE</scope>
    <source>
        <strain evidence="5">BAD-6</strain>
    </source>
</reference>
<dbReference type="PANTHER" id="PTHR40047:SF1">
    <property type="entry name" value="UPF0703 PROTEIN YCGQ"/>
    <property type="match status" value="1"/>
</dbReference>
<sequence length="268" mass="29804">MNFKIVFQIAILLGYAAFFLKSIWNGTVSMYVHPRIIPFLIFAAAAMLVIAVLLLGSIVRGRGEKVSLLPLLFYAIPAIMAFTIPPQSFDSNTATIGEIQLKSGTYGSSNLFSLRETRHKNSQNEMSGLADADTGTNTTPEENPGGTKSMLYMDTDNFVDCMNDVYEDIDSYIGMPIEAVGFVYRDENQFKADEFVTARLMMVCCAADMQPVGFLCRYDKTGTLKADTWVKVDGTIDKTEFSGDTIPYIKVDNVQPAEKPDNNYIYPY</sequence>
<dbReference type="Proteomes" id="UP000675664">
    <property type="component" value="Unassembled WGS sequence"/>
</dbReference>
<evidence type="ECO:0000313" key="6">
    <source>
        <dbReference type="Proteomes" id="UP000675664"/>
    </source>
</evidence>
<dbReference type="AlphaFoldDB" id="A0A8J8B1R2"/>
<dbReference type="Pfam" id="PF21537">
    <property type="entry name" value="DUF1980_C"/>
    <property type="match status" value="1"/>
</dbReference>
<feature type="transmembrane region" description="Helical" evidence="2">
    <location>
        <begin position="5"/>
        <end position="24"/>
    </location>
</feature>
<keyword evidence="2" id="KW-0812">Transmembrane</keyword>
<evidence type="ECO:0000256" key="2">
    <source>
        <dbReference type="SAM" id="Phobius"/>
    </source>
</evidence>
<name>A0A8J8B1R2_9FIRM</name>
<evidence type="ECO:0000256" key="1">
    <source>
        <dbReference type="SAM" id="MobiDB-lite"/>
    </source>
</evidence>
<evidence type="ECO:0000313" key="5">
    <source>
        <dbReference type="EMBL" id="MBR0598509.1"/>
    </source>
</evidence>
<dbReference type="RefSeq" id="WP_227018633.1">
    <property type="nucleotide sequence ID" value="NZ_JAGSND010000007.1"/>
</dbReference>
<feature type="transmembrane region" description="Helical" evidence="2">
    <location>
        <begin position="66"/>
        <end position="84"/>
    </location>
</feature>
<reference evidence="5" key="1">
    <citation type="submission" date="2021-04" db="EMBL/GenBank/DDBJ databases">
        <title>Sinoanaerobacter chloroacetimidivorans sp. nov., an obligate anaerobic bacterium isolated from anaerobic sludge.</title>
        <authorList>
            <person name="Bao Y."/>
        </authorList>
    </citation>
    <scope>NUCLEOTIDE SEQUENCE</scope>
    <source>
        <strain evidence="5">BAD-6</strain>
    </source>
</reference>
<dbReference type="PANTHER" id="PTHR40047">
    <property type="entry name" value="UPF0703 PROTEIN YCGQ"/>
    <property type="match status" value="1"/>
</dbReference>
<comment type="caution">
    <text evidence="5">The sequence shown here is derived from an EMBL/GenBank/DDBJ whole genome shotgun (WGS) entry which is preliminary data.</text>
</comment>
<feature type="region of interest" description="Disordered" evidence="1">
    <location>
        <begin position="121"/>
        <end position="148"/>
    </location>
</feature>
<keyword evidence="6" id="KW-1185">Reference proteome</keyword>
<dbReference type="EMBL" id="JAGSND010000007">
    <property type="protein sequence ID" value="MBR0598509.1"/>
    <property type="molecule type" value="Genomic_DNA"/>
</dbReference>
<feature type="domain" description="DUF1980" evidence="4">
    <location>
        <begin position="137"/>
        <end position="267"/>
    </location>
</feature>
<proteinExistence type="predicted"/>
<feature type="transmembrane region" description="Helical" evidence="2">
    <location>
        <begin position="36"/>
        <end position="59"/>
    </location>
</feature>
<gene>
    <name evidence="5" type="ORF">KCX82_11520</name>
</gene>
<dbReference type="Pfam" id="PF09323">
    <property type="entry name" value="DUF1980"/>
    <property type="match status" value="1"/>
</dbReference>
<dbReference type="InterPro" id="IPR015402">
    <property type="entry name" value="DUF1980"/>
</dbReference>
<keyword evidence="2" id="KW-1133">Transmembrane helix</keyword>
<dbReference type="NCBIfam" id="TIGR03943">
    <property type="entry name" value="TIGR03943 family putative permease subunit"/>
    <property type="match status" value="1"/>
</dbReference>
<keyword evidence="2" id="KW-0472">Membrane</keyword>
<dbReference type="InterPro" id="IPR052955">
    <property type="entry name" value="UPF0703_membrane_permease"/>
</dbReference>